<comment type="caution">
    <text evidence="5">The sequence shown here is derived from an EMBL/GenBank/DDBJ whole genome shotgun (WGS) entry which is preliminary data.</text>
</comment>
<accession>A0A8J4D630</accession>
<dbReference type="PANTHER" id="PTHR20855">
    <property type="entry name" value="ADIPOR/PROGESTIN RECEPTOR-RELATED"/>
    <property type="match status" value="1"/>
</dbReference>
<dbReference type="Pfam" id="PF03006">
    <property type="entry name" value="HlyIII"/>
    <property type="match status" value="1"/>
</dbReference>
<evidence type="ECO:0000256" key="3">
    <source>
        <dbReference type="ARBA" id="ARBA00022989"/>
    </source>
</evidence>
<evidence type="ECO:0000313" key="5">
    <source>
        <dbReference type="EMBL" id="GIL74320.1"/>
    </source>
</evidence>
<dbReference type="GO" id="GO:0016020">
    <property type="term" value="C:membrane"/>
    <property type="evidence" value="ECO:0007669"/>
    <property type="project" value="UniProtKB-SubCell"/>
</dbReference>
<organism evidence="5 6">
    <name type="scientific">Volvox reticuliferus</name>
    <dbReference type="NCBI Taxonomy" id="1737510"/>
    <lineage>
        <taxon>Eukaryota</taxon>
        <taxon>Viridiplantae</taxon>
        <taxon>Chlorophyta</taxon>
        <taxon>core chlorophytes</taxon>
        <taxon>Chlorophyceae</taxon>
        <taxon>CS clade</taxon>
        <taxon>Chlamydomonadales</taxon>
        <taxon>Volvocaceae</taxon>
        <taxon>Volvox</taxon>
    </lineage>
</organism>
<dbReference type="AlphaFoldDB" id="A0A8J4D630"/>
<keyword evidence="2" id="KW-0812">Transmembrane</keyword>
<evidence type="ECO:0000256" key="2">
    <source>
        <dbReference type="ARBA" id="ARBA00022692"/>
    </source>
</evidence>
<evidence type="ECO:0000256" key="1">
    <source>
        <dbReference type="ARBA" id="ARBA00004141"/>
    </source>
</evidence>
<name>A0A8J4D630_9CHLO</name>
<dbReference type="PANTHER" id="PTHR20855:SF136">
    <property type="match status" value="1"/>
</dbReference>
<dbReference type="OrthoDB" id="535992at2759"/>
<sequence length="306" mass="34393">MSELRKRPSNGTADSPSVDVCISSNACAQPTSNLRCHLRAEEVPEWLHFPFILTGYRLGGTYWSCASSLFIFHNECLNAWTMILGALLSTVSLVFVFNYYSIQGNSASAFILFWTSLIVHLPFSVGYHLFLPISAEVYNVWRRLDMSFILIMSVQLTYGMSYFVYPKLWHTLLATALDFLAAVAGIHTIYSSVKEGMQLSRGKVTRWIGLTAVGYYFPIVYQAVMDGRHGVFSVPIVAAFVVPASLIGGAQLYELHIPERFFPGKLDLVGNSHLWMHFGVIIAHLMGFCFVLHTFLRRKVQLSSLL</sequence>
<dbReference type="GO" id="GO:0009744">
    <property type="term" value="P:response to sucrose"/>
    <property type="evidence" value="ECO:0007669"/>
    <property type="project" value="UniProtKB-ARBA"/>
</dbReference>
<dbReference type="EMBL" id="BNCP01000006">
    <property type="protein sequence ID" value="GIL74320.1"/>
    <property type="molecule type" value="Genomic_DNA"/>
</dbReference>
<keyword evidence="6" id="KW-1185">Reference proteome</keyword>
<comment type="subcellular location">
    <subcellularLocation>
        <location evidence="1">Membrane</location>
        <topology evidence="1">Multi-pass membrane protein</topology>
    </subcellularLocation>
</comment>
<gene>
    <name evidence="5" type="ORF">Vretifemale_4373</name>
</gene>
<keyword evidence="4" id="KW-0472">Membrane</keyword>
<dbReference type="InterPro" id="IPR004254">
    <property type="entry name" value="AdipoR/HlyIII-related"/>
</dbReference>
<evidence type="ECO:0000313" key="6">
    <source>
        <dbReference type="Proteomes" id="UP000747110"/>
    </source>
</evidence>
<reference evidence="5" key="1">
    <citation type="journal article" date="2021" name="Proc. Natl. Acad. Sci. U.S.A.">
        <title>Three genomes in the algal genus Volvox reveal the fate of a haploid sex-determining region after a transition to homothallism.</title>
        <authorList>
            <person name="Yamamoto K."/>
            <person name="Hamaji T."/>
            <person name="Kawai-Toyooka H."/>
            <person name="Matsuzaki R."/>
            <person name="Takahashi F."/>
            <person name="Nishimura Y."/>
            <person name="Kawachi M."/>
            <person name="Noguchi H."/>
            <person name="Minakuchi Y."/>
            <person name="Umen J.G."/>
            <person name="Toyoda A."/>
            <person name="Nozaki H."/>
        </authorList>
    </citation>
    <scope>NUCLEOTIDE SEQUENCE</scope>
    <source>
        <strain evidence="5">NIES-3786</strain>
    </source>
</reference>
<dbReference type="GO" id="GO:0038023">
    <property type="term" value="F:signaling receptor activity"/>
    <property type="evidence" value="ECO:0007669"/>
    <property type="project" value="TreeGrafter"/>
</dbReference>
<evidence type="ECO:0000256" key="4">
    <source>
        <dbReference type="ARBA" id="ARBA00023136"/>
    </source>
</evidence>
<dbReference type="Proteomes" id="UP000747110">
    <property type="component" value="Unassembled WGS sequence"/>
</dbReference>
<proteinExistence type="predicted"/>
<keyword evidence="3" id="KW-1133">Transmembrane helix</keyword>
<protein>
    <submittedName>
        <fullName evidence="5">Uncharacterized protein</fullName>
    </submittedName>
</protein>